<dbReference type="KEGG" id="fpe:Ferpe_1318"/>
<accession>H9UD02</accession>
<dbReference type="SUPFAM" id="SSF50969">
    <property type="entry name" value="YVTN repeat-like/Quinoprotein amine dehydrogenase"/>
    <property type="match status" value="1"/>
</dbReference>
<dbReference type="HOGENOM" id="CLU_524537_0_0_0"/>
<keyword evidence="2" id="KW-1185">Reference proteome</keyword>
<protein>
    <submittedName>
        <fullName evidence="1">Uncharacterized protein</fullName>
    </submittedName>
</protein>
<dbReference type="PATRIC" id="fig|771875.3.peg.1327"/>
<reference evidence="1" key="1">
    <citation type="submission" date="2012-03" db="EMBL/GenBank/DDBJ databases">
        <title>Complete sequence of Fervidobacterium pennivorans DSM 9078.</title>
        <authorList>
            <consortium name="US DOE Joint Genome Institute"/>
            <person name="Lucas S."/>
            <person name="Han J."/>
            <person name="Lapidus A."/>
            <person name="Cheng J.-F."/>
            <person name="Goodwin L."/>
            <person name="Pitluck S."/>
            <person name="Peters L."/>
            <person name="Ovchinnikova G."/>
            <person name="Lu M."/>
            <person name="Detter J.C."/>
            <person name="Han C."/>
            <person name="Tapia R."/>
            <person name="Land M."/>
            <person name="Hauser L."/>
            <person name="Kyrpides N."/>
            <person name="Ivanova N."/>
            <person name="Pagani I."/>
            <person name="Noll K.M."/>
            <person name="Woyke T."/>
        </authorList>
    </citation>
    <scope>NUCLEOTIDE SEQUENCE</scope>
    <source>
        <strain evidence="1">DSM 9078</strain>
    </source>
</reference>
<dbReference type="STRING" id="771875.Ferpe_1318"/>
<gene>
    <name evidence="1" type="ordered locus">Ferpe_1318</name>
</gene>
<sequence length="519" mass="60353">MAPHVYEKMFKRYLLLIGYLLLLIIPVLSLAVIDEETARMYFTQALEKTYVGDFKSAYELALKAMSGRVYVEELSHFWYLRGRLAIINGLVDKALEDFKNFTVLVRNDDINNLMEKVGYFRKLNLAPSQSFALGYIDSIKGNVRGIEYFQTPTSLSVYGENLVLLDQKNKRLVFFKNNKMTKIKKVSKNVKQVFYNKDGNLYLLGEKSLYDENEQEVLGGLQVPYIAGSDRSGIIYIIDFDRVIKFNPNKKESVEFKLPQRTFCLDAELTIDKLYILDALRQKIEIFRIDTMEKIYEMNLPEKVWSFEVTPYGDIIYLGKDKIVANGKEYPIKDVDFIEYSYPTLFAIKWKGNAVEQYFFKDDKPIFVNIQLVSFDENNAYAYISVEDLFGDELHYIRYALAMYEHDVYVPTDIYAEQVDIRSVKVEKCTGELISYRLQGVKVVGNCPILTRFTGSVARAEELLDKKILWVARWTYLKPVPPGIIKLSAKVSFKEQFYYDTMFYTQKLILNSIAKSNNK</sequence>
<evidence type="ECO:0000313" key="2">
    <source>
        <dbReference type="Proteomes" id="UP000007384"/>
    </source>
</evidence>
<organism evidence="1 2">
    <name type="scientific">Fervidobacterium pennivorans (strain DSM 9078 / Ven5)</name>
    <dbReference type="NCBI Taxonomy" id="771875"/>
    <lineage>
        <taxon>Bacteria</taxon>
        <taxon>Thermotogati</taxon>
        <taxon>Thermotogota</taxon>
        <taxon>Thermotogae</taxon>
        <taxon>Thermotogales</taxon>
        <taxon>Fervidobacteriaceae</taxon>
        <taxon>Fervidobacterium</taxon>
    </lineage>
</organism>
<dbReference type="EMBL" id="CP003260">
    <property type="protein sequence ID" value="AFG35395.1"/>
    <property type="molecule type" value="Genomic_DNA"/>
</dbReference>
<proteinExistence type="predicted"/>
<dbReference type="AlphaFoldDB" id="H9UD02"/>
<name>H9UD02_FERPD</name>
<dbReference type="Proteomes" id="UP000007384">
    <property type="component" value="Chromosome"/>
</dbReference>
<dbReference type="eggNOG" id="ENOG503360Z">
    <property type="taxonomic scope" value="Bacteria"/>
</dbReference>
<evidence type="ECO:0000313" key="1">
    <source>
        <dbReference type="EMBL" id="AFG35395.1"/>
    </source>
</evidence>
<dbReference type="InterPro" id="IPR011044">
    <property type="entry name" value="Quino_amine_DH_bsu"/>
</dbReference>